<gene>
    <name evidence="2" type="ORF">CMESO_351</name>
</gene>
<dbReference type="EMBL" id="CP003681">
    <property type="protein sequence ID" value="AFP65518.1"/>
    <property type="molecule type" value="Genomic_DNA"/>
</dbReference>
<keyword evidence="1" id="KW-0472">Membrane</keyword>
<protein>
    <submittedName>
        <fullName evidence="2">Uncharacterized protein</fullName>
    </submittedName>
</protein>
<keyword evidence="1" id="KW-0812">Transmembrane</keyword>
<keyword evidence="2" id="KW-0542">Nucleomorph</keyword>
<accession>J7G8A7</accession>
<reference evidence="2 3" key="1">
    <citation type="journal article" date="2012" name="Genome Biol. Evol.">
        <title>Nucleomorph genome sequence of the cryptophyte alga Chroomonas mesostigmatica CCMP1168 reveals lineage-specific gene loss and genome complexity.</title>
        <authorList>
            <person name="Moore C.E."/>
            <person name="Curtis B."/>
            <person name="Mills T."/>
            <person name="Tanifuji G."/>
            <person name="Archibald J.M."/>
        </authorList>
    </citation>
    <scope>NUCLEOTIDE SEQUENCE [LARGE SCALE GENOMIC DNA]</scope>
    <source>
        <strain evidence="2 3">CCMP1168</strain>
    </source>
</reference>
<name>J7G8A7_9CRYP</name>
<dbReference type="Proteomes" id="UP000243348">
    <property type="component" value="Nucleomorph 2"/>
</dbReference>
<evidence type="ECO:0000313" key="3">
    <source>
        <dbReference type="Proteomes" id="UP000243348"/>
    </source>
</evidence>
<geneLocation type="nucleomorph" evidence="2"/>
<dbReference type="AlphaFoldDB" id="J7G8A7"/>
<keyword evidence="1" id="KW-1133">Transmembrane helix</keyword>
<proteinExistence type="predicted"/>
<organism evidence="2 3">
    <name type="scientific">Chroomonas mesostigmatica CCMP1168</name>
    <dbReference type="NCBI Taxonomy" id="1195612"/>
    <lineage>
        <taxon>Eukaryota</taxon>
        <taxon>Cryptophyceae</taxon>
        <taxon>Pyrenomonadales</taxon>
        <taxon>Chroomonadaceae</taxon>
        <taxon>Chroomonas</taxon>
    </lineage>
</organism>
<feature type="transmembrane region" description="Helical" evidence="1">
    <location>
        <begin position="247"/>
        <end position="268"/>
    </location>
</feature>
<evidence type="ECO:0000313" key="2">
    <source>
        <dbReference type="EMBL" id="AFP65518.1"/>
    </source>
</evidence>
<sequence length="313" mass="38738">MFYKIFSKKRKKLHFKKNHFVFFLFNFNLRADPDLLFIEINSFLIFHLIMRLRFSINFKKKMILDSENRVLKRFYSSSLFWRKIKIFHFYFKEKVSLNDLNKKIKNNYPSNLFINSITFSNKFLRRKKKRVNSYCSVFDKKIRLLEKLTNENSQKSKLDSLISLRLNTFFKNNLKYVIFSIKTNTYFSKNKKKNLFVFLKYFNCFENKLLKDKKKEIQRKIKKYNQNEHFFLMHKKIEILFKKWEHFFVSSIFLNFIFFNSILITKIVRIYQFQPKKVGKTKKFLKKGYTFFWLLNMEKIKKKKKLKKKNILT</sequence>
<evidence type="ECO:0000256" key="1">
    <source>
        <dbReference type="SAM" id="Phobius"/>
    </source>
</evidence>